<evidence type="ECO:0000313" key="10">
    <source>
        <dbReference type="EMBL" id="GLU46893.1"/>
    </source>
</evidence>
<keyword evidence="6 8" id="KW-0472">Membrane</keyword>
<dbReference type="InterPro" id="IPR050445">
    <property type="entry name" value="Bact_polysacc_biosynth/exp"/>
</dbReference>
<feature type="transmembrane region" description="Helical" evidence="8">
    <location>
        <begin position="21"/>
        <end position="42"/>
    </location>
</feature>
<dbReference type="InterPro" id="IPR003856">
    <property type="entry name" value="LPS_length_determ_N"/>
</dbReference>
<comment type="similarity">
    <text evidence="2">Belongs to the CpsC/CapA family.</text>
</comment>
<keyword evidence="5 8" id="KW-1133">Transmembrane helix</keyword>
<evidence type="ECO:0000256" key="1">
    <source>
        <dbReference type="ARBA" id="ARBA00004651"/>
    </source>
</evidence>
<evidence type="ECO:0000256" key="4">
    <source>
        <dbReference type="ARBA" id="ARBA00022692"/>
    </source>
</evidence>
<dbReference type="GO" id="GO:0005886">
    <property type="term" value="C:plasma membrane"/>
    <property type="evidence" value="ECO:0007669"/>
    <property type="project" value="UniProtKB-SubCell"/>
</dbReference>
<keyword evidence="11" id="KW-1185">Reference proteome</keyword>
<gene>
    <name evidence="10" type="ORF">Nans01_12440</name>
</gene>
<comment type="subcellular location">
    <subcellularLocation>
        <location evidence="1">Cell membrane</location>
        <topology evidence="1">Multi-pass membrane protein</topology>
    </subcellularLocation>
</comment>
<feature type="domain" description="Polysaccharide chain length determinant N-terminal" evidence="9">
    <location>
        <begin position="10"/>
        <end position="95"/>
    </location>
</feature>
<evidence type="ECO:0000256" key="8">
    <source>
        <dbReference type="SAM" id="Phobius"/>
    </source>
</evidence>
<dbReference type="RefSeq" id="WP_285757715.1">
    <property type="nucleotide sequence ID" value="NZ_BSQG01000001.1"/>
</dbReference>
<keyword evidence="4 8" id="KW-0812">Transmembrane</keyword>
<evidence type="ECO:0000259" key="9">
    <source>
        <dbReference type="Pfam" id="PF02706"/>
    </source>
</evidence>
<evidence type="ECO:0000256" key="7">
    <source>
        <dbReference type="SAM" id="MobiDB-lite"/>
    </source>
</evidence>
<evidence type="ECO:0000313" key="11">
    <source>
        <dbReference type="Proteomes" id="UP001165092"/>
    </source>
</evidence>
<dbReference type="Pfam" id="PF02706">
    <property type="entry name" value="Wzz"/>
    <property type="match status" value="1"/>
</dbReference>
<dbReference type="PANTHER" id="PTHR32309:SF13">
    <property type="entry name" value="FERRIC ENTEROBACTIN TRANSPORT PROTEIN FEPE"/>
    <property type="match status" value="1"/>
</dbReference>
<evidence type="ECO:0000256" key="5">
    <source>
        <dbReference type="ARBA" id="ARBA00022989"/>
    </source>
</evidence>
<feature type="transmembrane region" description="Helical" evidence="8">
    <location>
        <begin position="240"/>
        <end position="261"/>
    </location>
</feature>
<accession>A0A9W6UI01</accession>
<keyword evidence="3" id="KW-1003">Cell membrane</keyword>
<comment type="caution">
    <text evidence="10">The sequence shown here is derived from an EMBL/GenBank/DDBJ whole genome shotgun (WGS) entry which is preliminary data.</text>
</comment>
<evidence type="ECO:0000256" key="3">
    <source>
        <dbReference type="ARBA" id="ARBA00022475"/>
    </source>
</evidence>
<dbReference type="EMBL" id="BSQG01000001">
    <property type="protein sequence ID" value="GLU46893.1"/>
    <property type="molecule type" value="Genomic_DNA"/>
</dbReference>
<organism evidence="10 11">
    <name type="scientific">Nocardiopsis ansamitocini</name>
    <dbReference type="NCBI Taxonomy" id="1670832"/>
    <lineage>
        <taxon>Bacteria</taxon>
        <taxon>Bacillati</taxon>
        <taxon>Actinomycetota</taxon>
        <taxon>Actinomycetes</taxon>
        <taxon>Streptosporangiales</taxon>
        <taxon>Nocardiopsidaceae</taxon>
        <taxon>Nocardiopsis</taxon>
    </lineage>
</organism>
<dbReference type="Gene3D" id="3.40.50.300">
    <property type="entry name" value="P-loop containing nucleotide triphosphate hydrolases"/>
    <property type="match status" value="1"/>
</dbReference>
<dbReference type="InterPro" id="IPR027417">
    <property type="entry name" value="P-loop_NTPase"/>
</dbReference>
<evidence type="ECO:0000256" key="2">
    <source>
        <dbReference type="ARBA" id="ARBA00006683"/>
    </source>
</evidence>
<proteinExistence type="inferred from homology"/>
<dbReference type="AlphaFoldDB" id="A0A9W6UI01"/>
<feature type="region of interest" description="Disordered" evidence="7">
    <location>
        <begin position="497"/>
        <end position="531"/>
    </location>
</feature>
<dbReference type="PANTHER" id="PTHR32309">
    <property type="entry name" value="TYROSINE-PROTEIN KINASE"/>
    <property type="match status" value="1"/>
</dbReference>
<name>A0A9W6UI01_9ACTN</name>
<dbReference type="SUPFAM" id="SSF52540">
    <property type="entry name" value="P-loop containing nucleoside triphosphate hydrolases"/>
    <property type="match status" value="1"/>
</dbReference>
<dbReference type="Proteomes" id="UP001165092">
    <property type="component" value="Unassembled WGS sequence"/>
</dbReference>
<sequence>MDTPAPGPELTDYAATLRRRWWIIAAAMALGLTIAALALVVVPRTYTATTSVQVRPTGLADLTGERSGRTNGEVNLDTEAQLVASAEVASAALKKLGRVEDITEFRNRVNVSVPPNSSVLDIAYSDSGPELAQRGSTAFASAYLEYRAEQVDQQIDARVTALTSELRQREAALGRASDRADSATGAAQVRAETELGSVQNEITELGKQINPLKALRESLLPGQVITAAVAPDSASSPIPAMWLGSGLLLGLVAGVAAAYLLDRRDSRLRSVGDARRHGAGPVLLDLRATDAAAGILDATSRAGQGFQELAHTLGARLGAGDHVLQVSALSSGSSGAVVAVNLAAALARVDAGVLLVCADPGDATASRLLEAQGPGLTEVLIEGADTNALEQHPVRTPGLRLLSSGQDPDRAAGLLQREVMITTLNKLRGRARYVLVLTAPISERADAHAMAPACDAVLTVVELGRTRREDLTGGLDRLKHIGARMLGTVTVATLHASTPAPREQAPPVRAPKAATGAHDTAESSADLAPQR</sequence>
<reference evidence="10" key="1">
    <citation type="submission" date="2023-02" db="EMBL/GenBank/DDBJ databases">
        <title>Nocardiopsis ansamitocini NBRC 112285.</title>
        <authorList>
            <person name="Ichikawa N."/>
            <person name="Sato H."/>
            <person name="Tonouchi N."/>
        </authorList>
    </citation>
    <scope>NUCLEOTIDE SEQUENCE</scope>
    <source>
        <strain evidence="10">NBRC 112285</strain>
    </source>
</reference>
<protein>
    <recommendedName>
        <fullName evidence="9">Polysaccharide chain length determinant N-terminal domain-containing protein</fullName>
    </recommendedName>
</protein>
<evidence type="ECO:0000256" key="6">
    <source>
        <dbReference type="ARBA" id="ARBA00023136"/>
    </source>
</evidence>